<dbReference type="RefSeq" id="WP_165228091.1">
    <property type="nucleotide sequence ID" value="NZ_CP049257.1"/>
</dbReference>
<dbReference type="KEGG" id="nano:G5V58_01385"/>
<feature type="domain" description="DUF4349" evidence="4">
    <location>
        <begin position="75"/>
        <end position="287"/>
    </location>
</feature>
<keyword evidence="6" id="KW-1185">Reference proteome</keyword>
<dbReference type="Proteomes" id="UP000502996">
    <property type="component" value="Chromosome"/>
</dbReference>
<evidence type="ECO:0000259" key="4">
    <source>
        <dbReference type="Pfam" id="PF14257"/>
    </source>
</evidence>
<dbReference type="Pfam" id="PF14257">
    <property type="entry name" value="DUF4349"/>
    <property type="match status" value="1"/>
</dbReference>
<name>A0A6G6W8Q9_9ACTN</name>
<evidence type="ECO:0000256" key="2">
    <source>
        <dbReference type="SAM" id="Phobius"/>
    </source>
</evidence>
<evidence type="ECO:0000313" key="5">
    <source>
        <dbReference type="EMBL" id="QIG41602.1"/>
    </source>
</evidence>
<protein>
    <submittedName>
        <fullName evidence="5">DUF4349 domain-containing protein</fullName>
    </submittedName>
</protein>
<dbReference type="AlphaFoldDB" id="A0A6G6W8Q9"/>
<sequence>MAHLVWAAAAVALLAGCSSSSDDAGSDASSGSVAASAAAPAPDAGGDAGGAGDAGSAAESAADTGSGSRAAPEQQAVISTGRVALRADDVGQALFDVRKVVDGHRGQVAEDDTETDPNGDPLRSRMVLRIPTADFDAAMDELGRAATLVSSQRETADVTTQVLDTDVRVEAQRRSIERIQALFDAATSIKDVVSVEGELSRRQADLASLEAQQRYLADQTSLSTITLTVERTPADHAAPPEQDDAGFLAGLSGGWDALLTFLVASATVAGALLPWLGLALLVGVPTWSVLRRLRRRAHPAAGAAGVGTP</sequence>
<feature type="compositionally biased region" description="Low complexity" evidence="1">
    <location>
        <begin position="54"/>
        <end position="68"/>
    </location>
</feature>
<gene>
    <name evidence="5" type="ORF">G5V58_01385</name>
</gene>
<evidence type="ECO:0000256" key="3">
    <source>
        <dbReference type="SAM" id="SignalP"/>
    </source>
</evidence>
<feature type="transmembrane region" description="Helical" evidence="2">
    <location>
        <begin position="272"/>
        <end position="290"/>
    </location>
</feature>
<keyword evidence="2" id="KW-0812">Transmembrane</keyword>
<organism evidence="5 6">
    <name type="scientific">Nocardioides anomalus</name>
    <dbReference type="NCBI Taxonomy" id="2712223"/>
    <lineage>
        <taxon>Bacteria</taxon>
        <taxon>Bacillati</taxon>
        <taxon>Actinomycetota</taxon>
        <taxon>Actinomycetes</taxon>
        <taxon>Propionibacteriales</taxon>
        <taxon>Nocardioidaceae</taxon>
        <taxon>Nocardioides</taxon>
    </lineage>
</organism>
<reference evidence="5 6" key="1">
    <citation type="submission" date="2020-02" db="EMBL/GenBank/DDBJ databases">
        <title>Full genome sequence of Nocardioides sp. R-3366.</title>
        <authorList>
            <person name="Im W.-T."/>
        </authorList>
    </citation>
    <scope>NUCLEOTIDE SEQUENCE [LARGE SCALE GENOMIC DNA]</scope>
    <source>
        <strain evidence="5 6">R-3366</strain>
    </source>
</reference>
<evidence type="ECO:0000256" key="1">
    <source>
        <dbReference type="SAM" id="MobiDB-lite"/>
    </source>
</evidence>
<dbReference type="InterPro" id="IPR025645">
    <property type="entry name" value="DUF4349"/>
</dbReference>
<keyword evidence="2" id="KW-1133">Transmembrane helix</keyword>
<feature type="compositionally biased region" description="Low complexity" evidence="1">
    <location>
        <begin position="21"/>
        <end position="45"/>
    </location>
</feature>
<dbReference type="EMBL" id="CP049257">
    <property type="protein sequence ID" value="QIG41602.1"/>
    <property type="molecule type" value="Genomic_DNA"/>
</dbReference>
<keyword evidence="2" id="KW-0472">Membrane</keyword>
<feature type="region of interest" description="Disordered" evidence="1">
    <location>
        <begin position="21"/>
        <end position="75"/>
    </location>
</feature>
<keyword evidence="3" id="KW-0732">Signal</keyword>
<feature type="signal peptide" evidence="3">
    <location>
        <begin position="1"/>
        <end position="24"/>
    </location>
</feature>
<proteinExistence type="predicted"/>
<evidence type="ECO:0000313" key="6">
    <source>
        <dbReference type="Proteomes" id="UP000502996"/>
    </source>
</evidence>
<feature type="chain" id="PRO_5039166023" evidence="3">
    <location>
        <begin position="25"/>
        <end position="309"/>
    </location>
</feature>
<accession>A0A6G6W8Q9</accession>